<reference evidence="1" key="1">
    <citation type="journal article" date="2015" name="Nature">
        <title>Complex archaea that bridge the gap between prokaryotes and eukaryotes.</title>
        <authorList>
            <person name="Spang A."/>
            <person name="Saw J.H."/>
            <person name="Jorgensen S.L."/>
            <person name="Zaremba-Niedzwiedzka K."/>
            <person name="Martijn J."/>
            <person name="Lind A.E."/>
            <person name="van Eijk R."/>
            <person name="Schleper C."/>
            <person name="Guy L."/>
            <person name="Ettema T.J."/>
        </authorList>
    </citation>
    <scope>NUCLEOTIDE SEQUENCE</scope>
</reference>
<name>A0A0F9J748_9ZZZZ</name>
<organism evidence="1">
    <name type="scientific">marine sediment metagenome</name>
    <dbReference type="NCBI Taxonomy" id="412755"/>
    <lineage>
        <taxon>unclassified sequences</taxon>
        <taxon>metagenomes</taxon>
        <taxon>ecological metagenomes</taxon>
    </lineage>
</organism>
<protein>
    <submittedName>
        <fullName evidence="1">Uncharacterized protein</fullName>
    </submittedName>
</protein>
<dbReference type="AlphaFoldDB" id="A0A0F9J748"/>
<feature type="non-terminal residue" evidence="1">
    <location>
        <position position="1"/>
    </location>
</feature>
<comment type="caution">
    <text evidence="1">The sequence shown here is derived from an EMBL/GenBank/DDBJ whole genome shotgun (WGS) entry which is preliminary data.</text>
</comment>
<gene>
    <name evidence="1" type="ORF">LCGC14_1859020</name>
</gene>
<sequence>NYFYQKYQGEIDLLKGEIWKRKRMKNKLVQMTENMEPEVGSEDYDQKLREVLDFAKKSIGELDKMEIEKEDFNTEVGGLQVKMKQDLYYKFLFFIRNDEDFVFNKRTEDDEGIIHKKILIYLNECTEGKGWNFFMELKKNNFFKEYSPAKNYYITKLGVCVDYNFKRNKWDQKEDYQKTEEEIAQDKEFNEFLNDKKRDIYFSD</sequence>
<proteinExistence type="predicted"/>
<evidence type="ECO:0000313" key="1">
    <source>
        <dbReference type="EMBL" id="KKL94997.1"/>
    </source>
</evidence>
<accession>A0A0F9J748</accession>
<dbReference type="EMBL" id="LAZR01018788">
    <property type="protein sequence ID" value="KKL94997.1"/>
    <property type="molecule type" value="Genomic_DNA"/>
</dbReference>